<dbReference type="AlphaFoldDB" id="A0A376FAG9"/>
<protein>
    <submittedName>
        <fullName evidence="2">Multiple antibiotic resistance protein marB</fullName>
    </submittedName>
</protein>
<dbReference type="Pfam" id="PF13999">
    <property type="entry name" value="MarB"/>
    <property type="match status" value="1"/>
</dbReference>
<gene>
    <name evidence="2" type="primary">marB</name>
    <name evidence="2" type="ORF">NCTC12123_01962</name>
</gene>
<dbReference type="STRING" id="640513.Entas_2133"/>
<accession>A0A376FAG9</accession>
<dbReference type="InterPro" id="IPR025732">
    <property type="entry name" value="MarB"/>
</dbReference>
<name>A0A376FAG9_ENTAS</name>
<evidence type="ECO:0000256" key="1">
    <source>
        <dbReference type="SAM" id="SignalP"/>
    </source>
</evidence>
<dbReference type="Proteomes" id="UP000255163">
    <property type="component" value="Unassembled WGS sequence"/>
</dbReference>
<feature type="chain" id="PRO_5017035922" evidence="1">
    <location>
        <begin position="22"/>
        <end position="42"/>
    </location>
</feature>
<feature type="signal peptide" evidence="1">
    <location>
        <begin position="1"/>
        <end position="21"/>
    </location>
</feature>
<reference evidence="2 3" key="1">
    <citation type="submission" date="2018-06" db="EMBL/GenBank/DDBJ databases">
        <authorList>
            <consortium name="Pathogen Informatics"/>
            <person name="Doyle S."/>
        </authorList>
    </citation>
    <scope>NUCLEOTIDE SEQUENCE [LARGE SCALE GENOMIC DNA]</scope>
    <source>
        <strain evidence="2 3">NCTC12123</strain>
    </source>
</reference>
<keyword evidence="1" id="KW-0732">Signal</keyword>
<dbReference type="EMBL" id="UFYI01000007">
    <property type="protein sequence ID" value="STD20450.1"/>
    <property type="molecule type" value="Genomic_DNA"/>
</dbReference>
<organism evidence="2 3">
    <name type="scientific">Enterobacter asburiae</name>
    <dbReference type="NCBI Taxonomy" id="61645"/>
    <lineage>
        <taxon>Bacteria</taxon>
        <taxon>Pseudomonadati</taxon>
        <taxon>Pseudomonadota</taxon>
        <taxon>Gammaproteobacteria</taxon>
        <taxon>Enterobacterales</taxon>
        <taxon>Enterobacteriaceae</taxon>
        <taxon>Enterobacter</taxon>
        <taxon>Enterobacter cloacae complex</taxon>
    </lineage>
</organism>
<sequence length="42" mass="4501">MKVTASAALALLVLFSSQTFAEQTPRATQQNNPDTMIFAVST</sequence>
<evidence type="ECO:0000313" key="3">
    <source>
        <dbReference type="Proteomes" id="UP000255163"/>
    </source>
</evidence>
<proteinExistence type="predicted"/>
<evidence type="ECO:0000313" key="2">
    <source>
        <dbReference type="EMBL" id="STD20450.1"/>
    </source>
</evidence>